<organism evidence="2 3">
    <name type="scientific">Aureobasidium melanogenum</name>
    <name type="common">Aureobasidium pullulans var. melanogenum</name>
    <dbReference type="NCBI Taxonomy" id="46634"/>
    <lineage>
        <taxon>Eukaryota</taxon>
        <taxon>Fungi</taxon>
        <taxon>Dikarya</taxon>
        <taxon>Ascomycota</taxon>
        <taxon>Pezizomycotina</taxon>
        <taxon>Dothideomycetes</taxon>
        <taxon>Dothideomycetidae</taxon>
        <taxon>Dothideales</taxon>
        <taxon>Saccotheciaceae</taxon>
        <taxon>Aureobasidium</taxon>
    </lineage>
</organism>
<accession>A0A9P8DX51</accession>
<reference evidence="2" key="2">
    <citation type="submission" date="2021-08" db="EMBL/GenBank/DDBJ databases">
        <authorList>
            <person name="Gostincar C."/>
            <person name="Sun X."/>
            <person name="Song Z."/>
            <person name="Gunde-Cimerman N."/>
        </authorList>
    </citation>
    <scope>NUCLEOTIDE SEQUENCE</scope>
    <source>
        <strain evidence="2">EXF-9911</strain>
    </source>
</reference>
<feature type="compositionally biased region" description="Basic residues" evidence="1">
    <location>
        <begin position="27"/>
        <end position="36"/>
    </location>
</feature>
<sequence length="77" mass="9193">MDVDLTNAPRTSWIKAEKRAKEEKRNRIAKKQKRKVTNQMTFKKTPRTGKKGGQKEKLEESIRERPHRRSPTEFWKG</sequence>
<comment type="caution">
    <text evidence="2">The sequence shown here is derived from an EMBL/GenBank/DDBJ whole genome shotgun (WGS) entry which is preliminary data.</text>
</comment>
<dbReference type="EMBL" id="JAHFXF010001922">
    <property type="protein sequence ID" value="KAG9661598.1"/>
    <property type="molecule type" value="Genomic_DNA"/>
</dbReference>
<feature type="compositionally biased region" description="Basic and acidic residues" evidence="1">
    <location>
        <begin position="15"/>
        <end position="26"/>
    </location>
</feature>
<protein>
    <submittedName>
        <fullName evidence="2">Uncharacterized protein</fullName>
    </submittedName>
</protein>
<dbReference type="AlphaFoldDB" id="A0A9P8DX51"/>
<evidence type="ECO:0000313" key="2">
    <source>
        <dbReference type="EMBL" id="KAG9661598.1"/>
    </source>
</evidence>
<feature type="region of interest" description="Disordered" evidence="1">
    <location>
        <begin position="1"/>
        <end position="77"/>
    </location>
</feature>
<feature type="compositionally biased region" description="Basic and acidic residues" evidence="1">
    <location>
        <begin position="53"/>
        <end position="64"/>
    </location>
</feature>
<name>A0A9P8DX51_AURME</name>
<dbReference type="Proteomes" id="UP000779574">
    <property type="component" value="Unassembled WGS sequence"/>
</dbReference>
<evidence type="ECO:0000313" key="3">
    <source>
        <dbReference type="Proteomes" id="UP000779574"/>
    </source>
</evidence>
<feature type="non-terminal residue" evidence="2">
    <location>
        <position position="1"/>
    </location>
</feature>
<evidence type="ECO:0000256" key="1">
    <source>
        <dbReference type="SAM" id="MobiDB-lite"/>
    </source>
</evidence>
<proteinExistence type="predicted"/>
<reference evidence="2" key="1">
    <citation type="journal article" date="2021" name="J Fungi (Basel)">
        <title>Virulence traits and population genomics of the black yeast Aureobasidium melanogenum.</title>
        <authorList>
            <person name="Cernosa A."/>
            <person name="Sun X."/>
            <person name="Gostincar C."/>
            <person name="Fang C."/>
            <person name="Gunde-Cimerman N."/>
            <person name="Song Z."/>
        </authorList>
    </citation>
    <scope>NUCLEOTIDE SEQUENCE</scope>
    <source>
        <strain evidence="2">EXF-9911</strain>
    </source>
</reference>
<gene>
    <name evidence="2" type="ORF">KCU76_g19308</name>
</gene>